<dbReference type="PRINTS" id="PR00679">
    <property type="entry name" value="PROHIBITIN"/>
</dbReference>
<reference evidence="3" key="2">
    <citation type="journal article" date="2021" name="PeerJ">
        <title>Extensive microbial diversity within the chicken gut microbiome revealed by metagenomics and culture.</title>
        <authorList>
            <person name="Gilroy R."/>
            <person name="Ravi A."/>
            <person name="Getino M."/>
            <person name="Pursley I."/>
            <person name="Horton D.L."/>
            <person name="Alikhan N.F."/>
            <person name="Baker D."/>
            <person name="Gharbi K."/>
            <person name="Hall N."/>
            <person name="Watson M."/>
            <person name="Adriaenssens E.M."/>
            <person name="Foster-Nyarko E."/>
            <person name="Jarju S."/>
            <person name="Secka A."/>
            <person name="Antonio M."/>
            <person name="Oren A."/>
            <person name="Chaudhuri R.R."/>
            <person name="La Ragione R."/>
            <person name="Hildebrand F."/>
            <person name="Pallen M.J."/>
        </authorList>
    </citation>
    <scope>NUCLEOTIDE SEQUENCE</scope>
    <source>
        <strain evidence="3">ChiHile30-977</strain>
    </source>
</reference>
<organism evidence="3 4">
    <name type="scientific">Candidatus Avichristensenella intestinipullorum</name>
    <dbReference type="NCBI Taxonomy" id="2840693"/>
    <lineage>
        <taxon>Bacteria</taxon>
        <taxon>Bacillati</taxon>
        <taxon>Bacillota</taxon>
        <taxon>Clostridia</taxon>
        <taxon>Candidatus Avichristensenella</taxon>
    </lineage>
</organism>
<dbReference type="Proteomes" id="UP000886819">
    <property type="component" value="Unassembled WGS sequence"/>
</dbReference>
<evidence type="ECO:0000256" key="1">
    <source>
        <dbReference type="SAM" id="Phobius"/>
    </source>
</evidence>
<dbReference type="EMBL" id="DVFI01000109">
    <property type="protein sequence ID" value="HIQ63505.1"/>
    <property type="molecule type" value="Genomic_DNA"/>
</dbReference>
<keyword evidence="1" id="KW-1133">Transmembrane helix</keyword>
<dbReference type="PANTHER" id="PTHR23222:SF0">
    <property type="entry name" value="PROHIBITIN 1"/>
    <property type="match status" value="1"/>
</dbReference>
<dbReference type="Gene3D" id="3.30.479.30">
    <property type="entry name" value="Band 7 domain"/>
    <property type="match status" value="1"/>
</dbReference>
<dbReference type="PANTHER" id="PTHR23222">
    <property type="entry name" value="PROHIBITIN"/>
    <property type="match status" value="1"/>
</dbReference>
<feature type="transmembrane region" description="Helical" evidence="1">
    <location>
        <begin position="16"/>
        <end position="37"/>
    </location>
</feature>
<protein>
    <submittedName>
        <fullName evidence="3">Prohibitin family protein</fullName>
    </submittedName>
</protein>
<dbReference type="InterPro" id="IPR000163">
    <property type="entry name" value="Prohibitin"/>
</dbReference>
<dbReference type="InterPro" id="IPR036013">
    <property type="entry name" value="Band_7/SPFH_dom_sf"/>
</dbReference>
<name>A0A9D0YX74_9FIRM</name>
<feature type="domain" description="Band 7" evidence="2">
    <location>
        <begin position="37"/>
        <end position="197"/>
    </location>
</feature>
<proteinExistence type="predicted"/>
<dbReference type="GO" id="GO:0016020">
    <property type="term" value="C:membrane"/>
    <property type="evidence" value="ECO:0007669"/>
    <property type="project" value="InterPro"/>
</dbReference>
<dbReference type="Pfam" id="PF01145">
    <property type="entry name" value="Band_7"/>
    <property type="match status" value="1"/>
</dbReference>
<dbReference type="CDD" id="cd03401">
    <property type="entry name" value="SPFH_prohibitin"/>
    <property type="match status" value="1"/>
</dbReference>
<dbReference type="InterPro" id="IPR001107">
    <property type="entry name" value="Band_7"/>
</dbReference>
<evidence type="ECO:0000259" key="2">
    <source>
        <dbReference type="SMART" id="SM00244"/>
    </source>
</evidence>
<sequence length="307" mass="33827">MQYPQPEKKPVNKKRAGVAIVTVLVVALVVVLFFVFAPYTVVPTGHTGVVVTMGRVSDEVLGEGLHFKLPWQNIVLIDNRTQKASLQMQAFSSDIQQVQVLCSVNYSVNRSTAQELYKNVGTSYYATVMEPRIMENVKAVFSKYSAENLVGARETLSQQVRDLLSPEMEYYGINVLSVAIEDVDFTDAFTDAVENKQVAEQTKLKTEIQQAELLIVEQTSAERAVVAANADAEVAKINADAEAYAKRVQAEAEAEANRLIAASITDELIRYVQMNGWDGALPRIMTDGSGFMPLIDVTDTLEPEPEA</sequence>
<dbReference type="AlphaFoldDB" id="A0A9D0YX74"/>
<evidence type="ECO:0000313" key="4">
    <source>
        <dbReference type="Proteomes" id="UP000886819"/>
    </source>
</evidence>
<dbReference type="SMART" id="SM00244">
    <property type="entry name" value="PHB"/>
    <property type="match status" value="1"/>
</dbReference>
<accession>A0A9D0YX74</accession>
<reference evidence="3" key="1">
    <citation type="submission" date="2020-10" db="EMBL/GenBank/DDBJ databases">
        <authorList>
            <person name="Gilroy R."/>
        </authorList>
    </citation>
    <scope>NUCLEOTIDE SEQUENCE</scope>
    <source>
        <strain evidence="3">ChiHile30-977</strain>
    </source>
</reference>
<gene>
    <name evidence="3" type="ORF">IAA66_07980</name>
</gene>
<comment type="caution">
    <text evidence="3">The sequence shown here is derived from an EMBL/GenBank/DDBJ whole genome shotgun (WGS) entry which is preliminary data.</text>
</comment>
<keyword evidence="1" id="KW-0812">Transmembrane</keyword>
<dbReference type="SUPFAM" id="SSF117892">
    <property type="entry name" value="Band 7/SPFH domain"/>
    <property type="match status" value="1"/>
</dbReference>
<keyword evidence="1" id="KW-0472">Membrane</keyword>
<evidence type="ECO:0000313" key="3">
    <source>
        <dbReference type="EMBL" id="HIQ63505.1"/>
    </source>
</evidence>